<dbReference type="InterPro" id="IPR052018">
    <property type="entry name" value="PHP_domain"/>
</dbReference>
<dbReference type="KEGG" id="mmad:MMJJ_06620"/>
<evidence type="ECO:0000313" key="4">
    <source>
        <dbReference type="EMBL" id="MBA2864536.1"/>
    </source>
</evidence>
<dbReference type="Proteomes" id="UP000567099">
    <property type="component" value="Unassembled WGS sequence"/>
</dbReference>
<evidence type="ECO:0000313" key="2">
    <source>
        <dbReference type="EMBL" id="MBA2840781.1"/>
    </source>
</evidence>
<reference evidence="1" key="2">
    <citation type="submission" date="2018-02" db="EMBL/GenBank/DDBJ databases">
        <title>Complete genome sequence of the Methanococcus maripaludis type strain JJ (DSM 2067), a model for selenoprotein synthesis in Archaea.</title>
        <authorList>
            <person name="Poehlein A."/>
            <person name="Heym D."/>
            <person name="Quitzke V."/>
            <person name="Fersch J."/>
            <person name="Daniel R."/>
            <person name="Rother M."/>
        </authorList>
    </citation>
    <scope>NUCLEOTIDE SEQUENCE [LARGE SCALE GENOMIC DNA]</scope>
    <source>
        <strain evidence="1">DSM 2067</strain>
    </source>
</reference>
<protein>
    <recommendedName>
        <fullName evidence="13">PHP domain protein</fullName>
    </recommendedName>
</protein>
<evidence type="ECO:0000313" key="11">
    <source>
        <dbReference type="Proteomes" id="UP000571751"/>
    </source>
</evidence>
<dbReference type="Proteomes" id="UP000590564">
    <property type="component" value="Unassembled WGS sequence"/>
</dbReference>
<dbReference type="PANTHER" id="PTHR42924">
    <property type="entry name" value="EXONUCLEASE"/>
    <property type="match status" value="1"/>
</dbReference>
<dbReference type="RefSeq" id="WP_104837671.1">
    <property type="nucleotide sequence ID" value="NZ_CP020120.1"/>
</dbReference>
<evidence type="ECO:0000313" key="9">
    <source>
        <dbReference type="Proteomes" id="UP000567099"/>
    </source>
</evidence>
<evidence type="ECO:0008006" key="13">
    <source>
        <dbReference type="Google" id="ProtNLM"/>
    </source>
</evidence>
<dbReference type="Proteomes" id="UP000571751">
    <property type="component" value="Unassembled WGS sequence"/>
</dbReference>
<dbReference type="EMBL" id="CP026606">
    <property type="protein sequence ID" value="AVB76076.1"/>
    <property type="molecule type" value="Genomic_DNA"/>
</dbReference>
<dbReference type="Pfam" id="PF13263">
    <property type="entry name" value="PHP_C"/>
    <property type="match status" value="1"/>
</dbReference>
<dbReference type="Proteomes" id="UP000568063">
    <property type="component" value="Unassembled WGS sequence"/>
</dbReference>
<organism evidence="1 7">
    <name type="scientific">Methanococcus maripaludis</name>
    <name type="common">Methanococcus deltae</name>
    <dbReference type="NCBI Taxonomy" id="39152"/>
    <lineage>
        <taxon>Archaea</taxon>
        <taxon>Methanobacteriati</taxon>
        <taxon>Methanobacteriota</taxon>
        <taxon>Methanomada group</taxon>
        <taxon>Methanococci</taxon>
        <taxon>Methanococcales</taxon>
        <taxon>Methanococcaceae</taxon>
        <taxon>Methanococcus</taxon>
    </lineage>
</organism>
<dbReference type="GO" id="GO:0035312">
    <property type="term" value="F:5'-3' DNA exonuclease activity"/>
    <property type="evidence" value="ECO:0007669"/>
    <property type="project" value="TreeGrafter"/>
</dbReference>
<dbReference type="SUPFAM" id="SSF89550">
    <property type="entry name" value="PHP domain-like"/>
    <property type="match status" value="1"/>
</dbReference>
<dbReference type="Gene3D" id="3.20.20.140">
    <property type="entry name" value="Metal-dependent hydrolases"/>
    <property type="match status" value="1"/>
</dbReference>
<name>A0A2L1CB11_METMI</name>
<evidence type="ECO:0000313" key="12">
    <source>
        <dbReference type="Proteomes" id="UP000590564"/>
    </source>
</evidence>
<dbReference type="Proteomes" id="UP000563838">
    <property type="component" value="Unassembled WGS sequence"/>
</dbReference>
<dbReference type="GeneID" id="37874874"/>
<evidence type="ECO:0000313" key="7">
    <source>
        <dbReference type="Proteomes" id="UP000239462"/>
    </source>
</evidence>
<dbReference type="EMBL" id="JACHED010000003">
    <property type="protein sequence ID" value="MBB6497386.1"/>
    <property type="molecule type" value="Genomic_DNA"/>
</dbReference>
<dbReference type="EMBL" id="JACDUI010000002">
    <property type="protein sequence ID" value="MBA2840781.1"/>
    <property type="molecule type" value="Genomic_DNA"/>
</dbReference>
<dbReference type="PANTHER" id="PTHR42924:SF3">
    <property type="entry name" value="POLYMERASE_HISTIDINOL PHOSPHATASE N-TERMINAL DOMAIN-CONTAINING PROTEIN"/>
    <property type="match status" value="1"/>
</dbReference>
<dbReference type="Proteomes" id="UP000239462">
    <property type="component" value="Chromosome"/>
</dbReference>
<reference evidence="8 9" key="3">
    <citation type="submission" date="2020-07" db="EMBL/GenBank/DDBJ databases">
        <title>Genomic Encyclopedia of Type Strains, Phase IV (KMG-V): Genome sequencing to study the core and pangenomes of soil and plant-associated prokaryotes.</title>
        <authorList>
            <person name="Whitman W."/>
        </authorList>
    </citation>
    <scope>NUCLEOTIDE SEQUENCE [LARGE SCALE GENOMIC DNA]</scope>
    <source>
        <strain evidence="2 8">A4</strain>
        <strain evidence="4 9">C13</strain>
        <strain evidence="5 11">C14</strain>
        <strain evidence="3 10">C9</strain>
        <strain evidence="6 12">D1</strain>
    </source>
</reference>
<dbReference type="GO" id="GO:0004534">
    <property type="term" value="F:5'-3' RNA exonuclease activity"/>
    <property type="evidence" value="ECO:0007669"/>
    <property type="project" value="TreeGrafter"/>
</dbReference>
<reference evidence="7" key="1">
    <citation type="journal article" date="2018" name="Genome Announc.">
        <title>Complete Genome Sequence of the Methanococcus maripaludis Type Strain JJ (DSM 2067), a Model for Selenoprotein Synthesis in Archaea.</title>
        <authorList>
            <person name="Poehlein A."/>
            <person name="Heym D."/>
            <person name="Quitzke V."/>
            <person name="Fersch J."/>
            <person name="Daniel R."/>
            <person name="Rother M."/>
        </authorList>
    </citation>
    <scope>NUCLEOTIDE SEQUENCE [LARGE SCALE GENOMIC DNA]</scope>
    <source>
        <strain evidence="7">DSM 2067</strain>
    </source>
</reference>
<dbReference type="EMBL" id="JACDUO010000002">
    <property type="protein sequence ID" value="MBA2864536.1"/>
    <property type="molecule type" value="Genomic_DNA"/>
</dbReference>
<sequence length="214" mass="24842">MIKIDMHVHTNTSRCSMNFLEMLKKMCSRKHILPIITDHNAMTKVDFGIPGEEISTEKGEFCGLFLTEEIQEKNIFEAVDQVKEQGGLIYLPHPFDWRRRRSLCKYGELENPEFIKNVDIVEVYNSRCVEQRPNDEAYSFAETNNLLMGVGSDAHFPWEVGNAYLNVEDFDLDNPKEFLKVLKKADKNGFYCKRSHPSNMLVCSKLSKRIKKLI</sequence>
<evidence type="ECO:0000313" key="6">
    <source>
        <dbReference type="EMBL" id="MBB6497386.1"/>
    </source>
</evidence>
<evidence type="ECO:0000313" key="3">
    <source>
        <dbReference type="EMBL" id="MBA2860486.1"/>
    </source>
</evidence>
<proteinExistence type="predicted"/>
<accession>A0A2L1CB11</accession>
<evidence type="ECO:0000313" key="10">
    <source>
        <dbReference type="Proteomes" id="UP000568063"/>
    </source>
</evidence>
<gene>
    <name evidence="2" type="ORF">HNP87_001313</name>
    <name evidence="3" type="ORF">HNP91_001301</name>
    <name evidence="4" type="ORF">HNP94_001558</name>
    <name evidence="5" type="ORF">HNP95_001215</name>
    <name evidence="6" type="ORF">HNP96_001429</name>
    <name evidence="1" type="ORF">MMJJ_06620</name>
</gene>
<evidence type="ECO:0000313" key="8">
    <source>
        <dbReference type="Proteomes" id="UP000563838"/>
    </source>
</evidence>
<dbReference type="AlphaFoldDB" id="A0A2L1CB11"/>
<dbReference type="InterPro" id="IPR016195">
    <property type="entry name" value="Pol/histidinol_Pase-like"/>
</dbReference>
<dbReference type="CDD" id="cd07432">
    <property type="entry name" value="PHP_HisPPase"/>
    <property type="match status" value="1"/>
</dbReference>
<evidence type="ECO:0000313" key="5">
    <source>
        <dbReference type="EMBL" id="MBA2869036.1"/>
    </source>
</evidence>
<evidence type="ECO:0000313" key="1">
    <source>
        <dbReference type="EMBL" id="AVB76076.1"/>
    </source>
</evidence>
<dbReference type="EMBL" id="JACDUP010000002">
    <property type="protein sequence ID" value="MBA2869036.1"/>
    <property type="molecule type" value="Genomic_DNA"/>
</dbReference>
<dbReference type="EMBL" id="JACDUM010000002">
    <property type="protein sequence ID" value="MBA2860486.1"/>
    <property type="molecule type" value="Genomic_DNA"/>
</dbReference>